<dbReference type="OrthoDB" id="7486642at2759"/>
<dbReference type="AlphaFoldDB" id="A0A4Y2MZ83"/>
<sequence>MLKCSELLEAKLGFFISVASEVQGFLMKFQAGKPMAPFLYEETYLMLHSLMKRFIKRVLETNSSANKLLKVDVNQKCNLLPITDVNIGFEARHSPNESKASDTVKSNFKFLCLSFLQKMTVKLIERNPLCFKLVRGISCLSPNIISASSSSCVQKIEIALDTFVDCHQMTEL</sequence>
<evidence type="ECO:0000313" key="2">
    <source>
        <dbReference type="Proteomes" id="UP000499080"/>
    </source>
</evidence>
<dbReference type="Proteomes" id="UP000499080">
    <property type="component" value="Unassembled WGS sequence"/>
</dbReference>
<organism evidence="1 2">
    <name type="scientific">Araneus ventricosus</name>
    <name type="common">Orbweaver spider</name>
    <name type="synonym">Epeira ventricosa</name>
    <dbReference type="NCBI Taxonomy" id="182803"/>
    <lineage>
        <taxon>Eukaryota</taxon>
        <taxon>Metazoa</taxon>
        <taxon>Ecdysozoa</taxon>
        <taxon>Arthropoda</taxon>
        <taxon>Chelicerata</taxon>
        <taxon>Arachnida</taxon>
        <taxon>Araneae</taxon>
        <taxon>Araneomorphae</taxon>
        <taxon>Entelegynae</taxon>
        <taxon>Araneoidea</taxon>
        <taxon>Araneidae</taxon>
        <taxon>Araneus</taxon>
    </lineage>
</organism>
<comment type="caution">
    <text evidence="1">The sequence shown here is derived from an EMBL/GenBank/DDBJ whole genome shotgun (WGS) entry which is preliminary data.</text>
</comment>
<evidence type="ECO:0000313" key="1">
    <source>
        <dbReference type="EMBL" id="GBN32375.1"/>
    </source>
</evidence>
<accession>A0A4Y2MZ83</accession>
<dbReference type="EMBL" id="BGPR01008229">
    <property type="protein sequence ID" value="GBN32375.1"/>
    <property type="molecule type" value="Genomic_DNA"/>
</dbReference>
<reference evidence="1 2" key="1">
    <citation type="journal article" date="2019" name="Sci. Rep.">
        <title>Orb-weaving spider Araneus ventricosus genome elucidates the spidroin gene catalogue.</title>
        <authorList>
            <person name="Kono N."/>
            <person name="Nakamura H."/>
            <person name="Ohtoshi R."/>
            <person name="Moran D.A.P."/>
            <person name="Shinohara A."/>
            <person name="Yoshida Y."/>
            <person name="Fujiwara M."/>
            <person name="Mori M."/>
            <person name="Tomita M."/>
            <person name="Arakawa K."/>
        </authorList>
    </citation>
    <scope>NUCLEOTIDE SEQUENCE [LARGE SCALE GENOMIC DNA]</scope>
</reference>
<name>A0A4Y2MZ83_ARAVE</name>
<proteinExistence type="predicted"/>
<gene>
    <name evidence="1" type="ORF">AVEN_117299_1</name>
</gene>
<protein>
    <submittedName>
        <fullName evidence="1">Uncharacterized protein</fullName>
    </submittedName>
</protein>
<keyword evidence="2" id="KW-1185">Reference proteome</keyword>